<feature type="domain" description="Tetrapyrrole methylase" evidence="7">
    <location>
        <begin position="4"/>
        <end position="199"/>
    </location>
</feature>
<evidence type="ECO:0000256" key="4">
    <source>
        <dbReference type="ARBA" id="ARBA00022679"/>
    </source>
</evidence>
<dbReference type="GO" id="GO:0070677">
    <property type="term" value="F:rRNA (cytosine-2'-O-)-methyltransferase activity"/>
    <property type="evidence" value="ECO:0007669"/>
    <property type="project" value="UniProtKB-UniRule"/>
</dbReference>
<evidence type="ECO:0000256" key="3">
    <source>
        <dbReference type="ARBA" id="ARBA00022603"/>
    </source>
</evidence>
<dbReference type="AlphaFoldDB" id="A0A1G2BTL5"/>
<proteinExistence type="inferred from homology"/>
<dbReference type="Gene3D" id="3.40.1010.10">
    <property type="entry name" value="Cobalt-precorrin-4 Transmethylase, Domain 1"/>
    <property type="match status" value="1"/>
</dbReference>
<evidence type="ECO:0000256" key="5">
    <source>
        <dbReference type="ARBA" id="ARBA00022691"/>
    </source>
</evidence>
<comment type="caution">
    <text evidence="8">The sequence shown here is derived from an EMBL/GenBank/DDBJ whole genome shotgun (WGS) entry which is preliminary data.</text>
</comment>
<evidence type="ECO:0000256" key="2">
    <source>
        <dbReference type="ARBA" id="ARBA00022552"/>
    </source>
</evidence>
<dbReference type="PIRSF" id="PIRSF005917">
    <property type="entry name" value="MTase_YraL"/>
    <property type="match status" value="1"/>
</dbReference>
<keyword evidence="4 6" id="KW-0808">Transferase</keyword>
<comment type="function">
    <text evidence="6">Catalyzes the 2'-O-methylation of the ribose of cytidine 1402 (C1402) in 16S rRNA.</text>
</comment>
<dbReference type="PANTHER" id="PTHR46111">
    <property type="entry name" value="RIBOSOMAL RNA SMALL SUBUNIT METHYLTRANSFERASE I"/>
    <property type="match status" value="1"/>
</dbReference>
<dbReference type="HAMAP" id="MF_01877">
    <property type="entry name" value="16SrRNA_methyltr_I"/>
    <property type="match status" value="1"/>
</dbReference>
<dbReference type="EC" id="2.1.1.198" evidence="6"/>
<dbReference type="InterPro" id="IPR035996">
    <property type="entry name" value="4pyrrol_Methylase_sf"/>
</dbReference>
<dbReference type="GO" id="GO:0005737">
    <property type="term" value="C:cytoplasm"/>
    <property type="evidence" value="ECO:0007669"/>
    <property type="project" value="UniProtKB-SubCell"/>
</dbReference>
<sequence length="219" mass="24278">MSSLFIVATPIGNLEDITQRALRVLSEVQGVVAEDTRVTTRLLRHYHIEKKLSAWHEHSDDRAWQRLKEMLASGASLAYVTDSGTPGLSDPGGRLVELVRAELPEVQIVPVPGPSALAAAVSVAGIPLREFLFLGFLPHKKGRQTKLAEIGVSRRPVILYESVHRIRKLLDELVRFDKQVIVCRELTKQFETVYRGSPADVAAKMSAGETKGEFVVIIY</sequence>
<gene>
    <name evidence="6" type="primary">rsmI</name>
    <name evidence="8" type="ORF">A3B31_01210</name>
</gene>
<dbReference type="NCBIfam" id="TIGR00096">
    <property type="entry name" value="16S rRNA (cytidine(1402)-2'-O)-methyltransferase"/>
    <property type="match status" value="1"/>
</dbReference>
<name>A0A1G2BTL5_9BACT</name>
<dbReference type="Gene3D" id="3.30.950.10">
    <property type="entry name" value="Methyltransferase, Cobalt-precorrin-4 Transmethylase, Domain 2"/>
    <property type="match status" value="1"/>
</dbReference>
<evidence type="ECO:0000313" key="8">
    <source>
        <dbReference type="EMBL" id="OGY92483.1"/>
    </source>
</evidence>
<organism evidence="8 9">
    <name type="scientific">Candidatus Komeilibacteria bacterium RIFCSPLOWO2_01_FULL_53_11</name>
    <dbReference type="NCBI Taxonomy" id="1798552"/>
    <lineage>
        <taxon>Bacteria</taxon>
        <taxon>Candidatus Komeiliibacteriota</taxon>
    </lineage>
</organism>
<keyword evidence="5 6" id="KW-0949">S-adenosyl-L-methionine</keyword>
<dbReference type="InterPro" id="IPR008189">
    <property type="entry name" value="rRNA_ssu_MeTfrase_I"/>
</dbReference>
<evidence type="ECO:0000256" key="6">
    <source>
        <dbReference type="HAMAP-Rule" id="MF_01877"/>
    </source>
</evidence>
<dbReference type="SUPFAM" id="SSF53790">
    <property type="entry name" value="Tetrapyrrole methylase"/>
    <property type="match status" value="1"/>
</dbReference>
<keyword evidence="3 6" id="KW-0489">Methyltransferase</keyword>
<keyword evidence="1 6" id="KW-0963">Cytoplasm</keyword>
<comment type="catalytic activity">
    <reaction evidence="6">
        <text>cytidine(1402) in 16S rRNA + S-adenosyl-L-methionine = 2'-O-methylcytidine(1402) in 16S rRNA + S-adenosyl-L-homocysteine + H(+)</text>
        <dbReference type="Rhea" id="RHEA:42924"/>
        <dbReference type="Rhea" id="RHEA-COMP:10285"/>
        <dbReference type="Rhea" id="RHEA-COMP:10286"/>
        <dbReference type="ChEBI" id="CHEBI:15378"/>
        <dbReference type="ChEBI" id="CHEBI:57856"/>
        <dbReference type="ChEBI" id="CHEBI:59789"/>
        <dbReference type="ChEBI" id="CHEBI:74495"/>
        <dbReference type="ChEBI" id="CHEBI:82748"/>
        <dbReference type="EC" id="2.1.1.198"/>
    </reaction>
</comment>
<dbReference type="EMBL" id="MHKN01000016">
    <property type="protein sequence ID" value="OGY92483.1"/>
    <property type="molecule type" value="Genomic_DNA"/>
</dbReference>
<protein>
    <recommendedName>
        <fullName evidence="6">Ribosomal RNA small subunit methyltransferase I</fullName>
        <ecNumber evidence="6">2.1.1.198</ecNumber>
    </recommendedName>
    <alternativeName>
        <fullName evidence="6">16S rRNA 2'-O-ribose C1402 methyltransferase</fullName>
    </alternativeName>
    <alternativeName>
        <fullName evidence="6">rRNA (cytidine-2'-O-)-methyltransferase RsmI</fullName>
    </alternativeName>
</protein>
<dbReference type="Pfam" id="PF00590">
    <property type="entry name" value="TP_methylase"/>
    <property type="match status" value="1"/>
</dbReference>
<dbReference type="PANTHER" id="PTHR46111:SF1">
    <property type="entry name" value="RIBOSOMAL RNA SMALL SUBUNIT METHYLTRANSFERASE I"/>
    <property type="match status" value="1"/>
</dbReference>
<dbReference type="InterPro" id="IPR000878">
    <property type="entry name" value="4pyrrol_Mease"/>
</dbReference>
<comment type="subcellular location">
    <subcellularLocation>
        <location evidence="6">Cytoplasm</location>
    </subcellularLocation>
</comment>
<evidence type="ECO:0000313" key="9">
    <source>
        <dbReference type="Proteomes" id="UP000177349"/>
    </source>
</evidence>
<dbReference type="Proteomes" id="UP000177349">
    <property type="component" value="Unassembled WGS sequence"/>
</dbReference>
<evidence type="ECO:0000259" key="7">
    <source>
        <dbReference type="Pfam" id="PF00590"/>
    </source>
</evidence>
<comment type="similarity">
    <text evidence="6">Belongs to the methyltransferase superfamily. RsmI family.</text>
</comment>
<dbReference type="InterPro" id="IPR014776">
    <property type="entry name" value="4pyrrole_Mease_sub2"/>
</dbReference>
<keyword evidence="2 6" id="KW-0698">rRNA processing</keyword>
<accession>A0A1G2BTL5</accession>
<reference evidence="8 9" key="1">
    <citation type="journal article" date="2016" name="Nat. Commun.">
        <title>Thousands of microbial genomes shed light on interconnected biogeochemical processes in an aquifer system.</title>
        <authorList>
            <person name="Anantharaman K."/>
            <person name="Brown C.T."/>
            <person name="Hug L.A."/>
            <person name="Sharon I."/>
            <person name="Castelle C.J."/>
            <person name="Probst A.J."/>
            <person name="Thomas B.C."/>
            <person name="Singh A."/>
            <person name="Wilkins M.J."/>
            <person name="Karaoz U."/>
            <person name="Brodie E.L."/>
            <person name="Williams K.H."/>
            <person name="Hubbard S.S."/>
            <person name="Banfield J.F."/>
        </authorList>
    </citation>
    <scope>NUCLEOTIDE SEQUENCE [LARGE SCALE GENOMIC DNA]</scope>
</reference>
<dbReference type="InterPro" id="IPR014777">
    <property type="entry name" value="4pyrrole_Mease_sub1"/>
</dbReference>
<evidence type="ECO:0000256" key="1">
    <source>
        <dbReference type="ARBA" id="ARBA00022490"/>
    </source>
</evidence>
<dbReference type="CDD" id="cd11648">
    <property type="entry name" value="RsmI"/>
    <property type="match status" value="1"/>
</dbReference>